<evidence type="ECO:0000256" key="1">
    <source>
        <dbReference type="SAM" id="Coils"/>
    </source>
</evidence>
<evidence type="ECO:0000259" key="2">
    <source>
        <dbReference type="Pfam" id="PF02403"/>
    </source>
</evidence>
<dbReference type="EMBL" id="JBGFUD010012601">
    <property type="protein sequence ID" value="MFH4983510.1"/>
    <property type="molecule type" value="Genomic_DNA"/>
</dbReference>
<dbReference type="InterPro" id="IPR002317">
    <property type="entry name" value="Ser-tRNA-ligase_type_1"/>
</dbReference>
<feature type="domain" description="Serine-tRNA synthetase type1 N-terminal" evidence="2">
    <location>
        <begin position="2"/>
        <end position="91"/>
    </location>
</feature>
<dbReference type="Proteomes" id="UP001608902">
    <property type="component" value="Unassembled WGS sequence"/>
</dbReference>
<accession>A0ABD6EU63</accession>
<dbReference type="SUPFAM" id="SSF46589">
    <property type="entry name" value="tRNA-binding arm"/>
    <property type="match status" value="1"/>
</dbReference>
<sequence>MVLDIDLFRAEKGGNPDIIRESQRKRFKDVTLVDRVIQSDQQWRRDRFTMDNLNRLKNVCSKAVGEKMKKKEPIGNSEAIPDSITDDLENMTSDCLKDLQISQIKKLRVLVDQKMKEAEEDMKRQETERHQALIQIGNILDDSVPVSDDEENNRVEKVYGDVTTRKKYSHSCKARPISPIRTPKSMSVKNNSATINVGWLDD</sequence>
<feature type="coiled-coil region" evidence="1">
    <location>
        <begin position="108"/>
        <end position="135"/>
    </location>
</feature>
<protein>
    <recommendedName>
        <fullName evidence="2">Serine-tRNA synthetase type1 N-terminal domain-containing protein</fullName>
    </recommendedName>
</protein>
<dbReference type="Gene3D" id="1.10.287.40">
    <property type="entry name" value="Serine-tRNA synthetase, tRNA binding domain"/>
    <property type="match status" value="1"/>
</dbReference>
<dbReference type="Pfam" id="PF02403">
    <property type="entry name" value="Seryl_tRNA_N"/>
    <property type="match status" value="1"/>
</dbReference>
<evidence type="ECO:0000313" key="4">
    <source>
        <dbReference type="Proteomes" id="UP001608902"/>
    </source>
</evidence>
<dbReference type="InterPro" id="IPR010978">
    <property type="entry name" value="tRNA-bd_arm"/>
</dbReference>
<reference evidence="3 4" key="1">
    <citation type="submission" date="2024-08" db="EMBL/GenBank/DDBJ databases">
        <title>Gnathostoma spinigerum genome.</title>
        <authorList>
            <person name="Gonzalez-Bertolin B."/>
            <person name="Monzon S."/>
            <person name="Zaballos A."/>
            <person name="Jimenez P."/>
            <person name="Dekumyoy P."/>
            <person name="Varona S."/>
            <person name="Cuesta I."/>
            <person name="Sumanam S."/>
            <person name="Adisakwattana P."/>
            <person name="Gasser R.B."/>
            <person name="Hernandez-Gonzalez A."/>
            <person name="Young N.D."/>
            <person name="Perteguer M.J."/>
        </authorList>
    </citation>
    <scope>NUCLEOTIDE SEQUENCE [LARGE SCALE GENOMIC DNA]</scope>
    <source>
        <strain evidence="3">AL3</strain>
        <tissue evidence="3">Liver</tissue>
    </source>
</reference>
<proteinExistence type="predicted"/>
<dbReference type="InterPro" id="IPR042103">
    <property type="entry name" value="SerRS_1_N_sf"/>
</dbReference>
<comment type="caution">
    <text evidence="3">The sequence shown here is derived from an EMBL/GenBank/DDBJ whole genome shotgun (WGS) entry which is preliminary data.</text>
</comment>
<dbReference type="AlphaFoldDB" id="A0ABD6EU63"/>
<keyword evidence="1" id="KW-0175">Coiled coil</keyword>
<evidence type="ECO:0000313" key="3">
    <source>
        <dbReference type="EMBL" id="MFH4983510.1"/>
    </source>
</evidence>
<dbReference type="FunFam" id="1.10.287.40:FF:000002">
    <property type="entry name" value="Serine--tRNA ligase, cytoplasmic"/>
    <property type="match status" value="1"/>
</dbReference>
<dbReference type="PANTHER" id="PTHR11778">
    <property type="entry name" value="SERYL-TRNA SYNTHETASE"/>
    <property type="match status" value="1"/>
</dbReference>
<gene>
    <name evidence="3" type="ORF">AB6A40_010219</name>
</gene>
<name>A0ABD6EU63_9BILA</name>
<organism evidence="3 4">
    <name type="scientific">Gnathostoma spinigerum</name>
    <dbReference type="NCBI Taxonomy" id="75299"/>
    <lineage>
        <taxon>Eukaryota</taxon>
        <taxon>Metazoa</taxon>
        <taxon>Ecdysozoa</taxon>
        <taxon>Nematoda</taxon>
        <taxon>Chromadorea</taxon>
        <taxon>Rhabditida</taxon>
        <taxon>Spirurina</taxon>
        <taxon>Gnathostomatomorpha</taxon>
        <taxon>Gnathostomatoidea</taxon>
        <taxon>Gnathostomatidae</taxon>
        <taxon>Gnathostoma</taxon>
    </lineage>
</organism>
<dbReference type="InterPro" id="IPR015866">
    <property type="entry name" value="Ser-tRNA-synth_1_N"/>
</dbReference>
<keyword evidence="4" id="KW-1185">Reference proteome</keyword>